<feature type="region of interest" description="Disordered" evidence="1">
    <location>
        <begin position="32"/>
        <end position="53"/>
    </location>
</feature>
<evidence type="ECO:0000256" key="1">
    <source>
        <dbReference type="SAM" id="MobiDB-lite"/>
    </source>
</evidence>
<sequence>METPARVGARLLNEIEEASLEEILTALRTTTTSTNANDNSTENAPAQGPPTGTRPRAFPFAPLDDLVTRHFRATGSAPLAATGDEYHELLYVLIATLIAPPYEKVVTVLDFEGHFDAQRLLICTPFTEPTSNSTTSDVDKPPRPEETESSPPAAVRESDLEHVRIMRARRCPPAQVEEILAGIEKYMLYGPHSSRGREWWGTIVIEGGLLSDAARAAATSSPQVAVIAGYSGGWLRVSRPVGSIFETARTIEEAFRDREKHRAAVDAAGWVATSVWGGFRFGQRALEQ</sequence>
<feature type="compositionally biased region" description="Polar residues" evidence="1">
    <location>
        <begin position="127"/>
        <end position="136"/>
    </location>
</feature>
<proteinExistence type="predicted"/>
<comment type="caution">
    <text evidence="2">The sequence shown here is derived from an EMBL/GenBank/DDBJ whole genome shotgun (WGS) entry which is preliminary data.</text>
</comment>
<gene>
    <name evidence="2" type="ORF">QBC46DRAFT_424015</name>
</gene>
<feature type="compositionally biased region" description="Low complexity" evidence="1">
    <location>
        <begin position="32"/>
        <end position="44"/>
    </location>
</feature>
<feature type="compositionally biased region" description="Basic and acidic residues" evidence="1">
    <location>
        <begin position="137"/>
        <end position="146"/>
    </location>
</feature>
<reference evidence="3" key="1">
    <citation type="journal article" date="2023" name="Mol. Phylogenet. Evol.">
        <title>Genome-scale phylogeny and comparative genomics of the fungal order Sordariales.</title>
        <authorList>
            <person name="Hensen N."/>
            <person name="Bonometti L."/>
            <person name="Westerberg I."/>
            <person name="Brannstrom I.O."/>
            <person name="Guillou S."/>
            <person name="Cros-Aarteil S."/>
            <person name="Calhoun S."/>
            <person name="Haridas S."/>
            <person name="Kuo A."/>
            <person name="Mondo S."/>
            <person name="Pangilinan J."/>
            <person name="Riley R."/>
            <person name="LaButti K."/>
            <person name="Andreopoulos B."/>
            <person name="Lipzen A."/>
            <person name="Chen C."/>
            <person name="Yan M."/>
            <person name="Daum C."/>
            <person name="Ng V."/>
            <person name="Clum A."/>
            <person name="Steindorff A."/>
            <person name="Ohm R.A."/>
            <person name="Martin F."/>
            <person name="Silar P."/>
            <person name="Natvig D.O."/>
            <person name="Lalanne C."/>
            <person name="Gautier V."/>
            <person name="Ament-Velasquez S.L."/>
            <person name="Kruys A."/>
            <person name="Hutchinson M.I."/>
            <person name="Powell A.J."/>
            <person name="Barry K."/>
            <person name="Miller A.N."/>
            <person name="Grigoriev I.V."/>
            <person name="Debuchy R."/>
            <person name="Gladieux P."/>
            <person name="Hiltunen Thoren M."/>
            <person name="Johannesson H."/>
        </authorList>
    </citation>
    <scope>NUCLEOTIDE SEQUENCE [LARGE SCALE GENOMIC DNA]</scope>
    <source>
        <strain evidence="3">CBS 340.73</strain>
    </source>
</reference>
<organism evidence="2 3">
    <name type="scientific">Diplogelasinospora grovesii</name>
    <dbReference type="NCBI Taxonomy" id="303347"/>
    <lineage>
        <taxon>Eukaryota</taxon>
        <taxon>Fungi</taxon>
        <taxon>Dikarya</taxon>
        <taxon>Ascomycota</taxon>
        <taxon>Pezizomycotina</taxon>
        <taxon>Sordariomycetes</taxon>
        <taxon>Sordariomycetidae</taxon>
        <taxon>Sordariales</taxon>
        <taxon>Diplogelasinosporaceae</taxon>
        <taxon>Diplogelasinospora</taxon>
    </lineage>
</organism>
<name>A0AAN6NCY2_9PEZI</name>
<keyword evidence="3" id="KW-1185">Reference proteome</keyword>
<evidence type="ECO:0000313" key="2">
    <source>
        <dbReference type="EMBL" id="KAK3942911.1"/>
    </source>
</evidence>
<dbReference type="AlphaFoldDB" id="A0AAN6NCY2"/>
<feature type="region of interest" description="Disordered" evidence="1">
    <location>
        <begin position="126"/>
        <end position="156"/>
    </location>
</feature>
<dbReference type="Proteomes" id="UP001303473">
    <property type="component" value="Unassembled WGS sequence"/>
</dbReference>
<protein>
    <submittedName>
        <fullName evidence="2">Uncharacterized protein</fullName>
    </submittedName>
</protein>
<evidence type="ECO:0000313" key="3">
    <source>
        <dbReference type="Proteomes" id="UP001303473"/>
    </source>
</evidence>
<dbReference type="EMBL" id="MU853770">
    <property type="protein sequence ID" value="KAK3942911.1"/>
    <property type="molecule type" value="Genomic_DNA"/>
</dbReference>
<accession>A0AAN6NCY2</accession>